<feature type="transmembrane region" description="Helical" evidence="10">
    <location>
        <begin position="399"/>
        <end position="418"/>
    </location>
</feature>
<dbReference type="InterPro" id="IPR004813">
    <property type="entry name" value="OPT"/>
</dbReference>
<evidence type="ECO:0000256" key="2">
    <source>
        <dbReference type="ARBA" id="ARBA00008807"/>
    </source>
</evidence>
<keyword evidence="8 10" id="KW-0472">Membrane</keyword>
<feature type="transmembrane region" description="Helical" evidence="10">
    <location>
        <begin position="451"/>
        <end position="470"/>
    </location>
</feature>
<feature type="transmembrane region" description="Helical" evidence="10">
    <location>
        <begin position="92"/>
        <end position="111"/>
    </location>
</feature>
<feature type="transmembrane region" description="Helical" evidence="10">
    <location>
        <begin position="477"/>
        <end position="501"/>
    </location>
</feature>
<keyword evidence="12" id="KW-1185">Reference proteome</keyword>
<feature type="transmembrane region" description="Helical" evidence="10">
    <location>
        <begin position="559"/>
        <end position="583"/>
    </location>
</feature>
<feature type="transmembrane region" description="Helical" evidence="10">
    <location>
        <begin position="647"/>
        <end position="667"/>
    </location>
</feature>
<evidence type="ECO:0000313" key="11">
    <source>
        <dbReference type="EMBL" id="TPX58264.1"/>
    </source>
</evidence>
<accession>A0A507E345</accession>
<evidence type="ECO:0000256" key="10">
    <source>
        <dbReference type="SAM" id="Phobius"/>
    </source>
</evidence>
<evidence type="ECO:0000256" key="7">
    <source>
        <dbReference type="ARBA" id="ARBA00022989"/>
    </source>
</evidence>
<dbReference type="InterPro" id="IPR004648">
    <property type="entry name" value="Oligpept_transpt"/>
</dbReference>
<feature type="transmembrane region" description="Helical" evidence="10">
    <location>
        <begin position="161"/>
        <end position="181"/>
    </location>
</feature>
<dbReference type="PANTHER" id="PTHR22601">
    <property type="entry name" value="ISP4 LIKE PROTEIN"/>
    <property type="match status" value="1"/>
</dbReference>
<evidence type="ECO:0000313" key="12">
    <source>
        <dbReference type="Proteomes" id="UP000320333"/>
    </source>
</evidence>
<keyword evidence="5" id="KW-0571">Peptide transport</keyword>
<feature type="transmembrane region" description="Helical" evidence="10">
    <location>
        <begin position="697"/>
        <end position="716"/>
    </location>
</feature>
<feature type="transmembrane region" description="Helical" evidence="10">
    <location>
        <begin position="722"/>
        <end position="745"/>
    </location>
</feature>
<feature type="transmembrane region" description="Helical" evidence="10">
    <location>
        <begin position="65"/>
        <end position="85"/>
    </location>
</feature>
<proteinExistence type="inferred from homology"/>
<dbReference type="EMBL" id="QEAP01000743">
    <property type="protein sequence ID" value="TPX58264.1"/>
    <property type="molecule type" value="Genomic_DNA"/>
</dbReference>
<dbReference type="GO" id="GO:0035673">
    <property type="term" value="F:oligopeptide transmembrane transporter activity"/>
    <property type="evidence" value="ECO:0007669"/>
    <property type="project" value="InterPro"/>
</dbReference>
<keyword evidence="3" id="KW-0813">Transport</keyword>
<dbReference type="Pfam" id="PF03169">
    <property type="entry name" value="OPT"/>
    <property type="match status" value="1"/>
</dbReference>
<feature type="transmembrane region" description="Helical" evidence="10">
    <location>
        <begin position="244"/>
        <end position="260"/>
    </location>
</feature>
<protein>
    <recommendedName>
        <fullName evidence="13">OPT family small oligopeptide transporter</fullName>
    </recommendedName>
</protein>
<comment type="similarity">
    <text evidence="2">Belongs to the oligopeptide OPT transporter family.</text>
</comment>
<organism evidence="11 12">
    <name type="scientific">Chytriomyces confervae</name>
    <dbReference type="NCBI Taxonomy" id="246404"/>
    <lineage>
        <taxon>Eukaryota</taxon>
        <taxon>Fungi</taxon>
        <taxon>Fungi incertae sedis</taxon>
        <taxon>Chytridiomycota</taxon>
        <taxon>Chytridiomycota incertae sedis</taxon>
        <taxon>Chytridiomycetes</taxon>
        <taxon>Chytridiales</taxon>
        <taxon>Chytriomycetaceae</taxon>
        <taxon>Chytriomyces</taxon>
    </lineage>
</organism>
<evidence type="ECO:0000256" key="9">
    <source>
        <dbReference type="SAM" id="MobiDB-lite"/>
    </source>
</evidence>
<feature type="region of interest" description="Disordered" evidence="9">
    <location>
        <begin position="1"/>
        <end position="36"/>
    </location>
</feature>
<evidence type="ECO:0000256" key="8">
    <source>
        <dbReference type="ARBA" id="ARBA00023136"/>
    </source>
</evidence>
<evidence type="ECO:0000256" key="3">
    <source>
        <dbReference type="ARBA" id="ARBA00022448"/>
    </source>
</evidence>
<dbReference type="GO" id="GO:0015031">
    <property type="term" value="P:protein transport"/>
    <property type="evidence" value="ECO:0007669"/>
    <property type="project" value="UniProtKB-KW"/>
</dbReference>
<feature type="transmembrane region" description="Helical" evidence="10">
    <location>
        <begin position="131"/>
        <end position="149"/>
    </location>
</feature>
<gene>
    <name evidence="11" type="ORF">CcCBS67573_g09179</name>
</gene>
<dbReference type="AlphaFoldDB" id="A0A507E345"/>
<keyword evidence="4 10" id="KW-0812">Transmembrane</keyword>
<comment type="caution">
    <text evidence="11">The sequence shown here is derived from an EMBL/GenBank/DDBJ whole genome shotgun (WGS) entry which is preliminary data.</text>
</comment>
<comment type="subcellular location">
    <subcellularLocation>
        <location evidence="1">Membrane</location>
        <topology evidence="1">Multi-pass membrane protein</topology>
    </subcellularLocation>
</comment>
<evidence type="ECO:0000256" key="5">
    <source>
        <dbReference type="ARBA" id="ARBA00022856"/>
    </source>
</evidence>
<dbReference type="GO" id="GO:0016020">
    <property type="term" value="C:membrane"/>
    <property type="evidence" value="ECO:0007669"/>
    <property type="project" value="UniProtKB-SubCell"/>
</dbReference>
<dbReference type="NCBIfam" id="TIGR00728">
    <property type="entry name" value="OPT_sfam"/>
    <property type="match status" value="1"/>
</dbReference>
<sequence>MSRSPLTNGSAQRTANTSSPSQFKNDEASYSEDDEEDETYIDEIYTIIDAVVPRSDDPTLPALTFRVWVLGISFGVFLSCINTVFSFRTNTFSVSPFLAVLLAYPVGRFMARVLPEGIMNPGPFNYKEHTLIFVITNTMSSPPYALANIIGQKYQLYQTDLSLLSCFSFAIVTQCFGYGFAGLTRRYLVRPPAMLWPSNFGTIAMLKSLHADEDSSNGQYPISRFQFFWIVAFIAFVYEFLPTYVAPMLGALSVICWFINNKPNNRIALMLGSTSPTAGLGLLSFTLDWSFISSYGPITTPLWAMLNQFLGLYFFLWIVIPILWLTNAFGNDQALGAADSDYGFSLNTAATYNKNGVRISNTKFVARDMASTNAKLILNTTFYEQNKPIYITTYFALEYFNSFLVFTAAFVHVGLWYGKDIWHRFRSSLQDLDSDDIHAQMMDKYPDVPDTWYIAFLGVTTVAAVLVCQLGGFDLPWWGTLLAIALALVSMVPIGTIQAISGQQIGLNVMSEFLIGLILPGRIAAVMAFKTFSYMAMYQGLLLVQDLKLGHYIKIPPRNMFVAQVVSSILGSVISTATAVGLYESFGKVAVPVSAEYPAGFKWLIQDQDSMGNSGWSSTIYNVFISAGAIWGAIGPARFFGPNSPYFKTLIGFAVGLVLPVIPWIMYQLQPDSVWHLVNIPLIAIFPAQIGSRRSDLITPLLVSILFNYFVKKYRYVWWRKYAYVLSAALDTGTAVTLLIVFFFAQYNAAFQIPFPVWFLNPADQERCLSTPVLDCKAREIMGNAYGKVYNSAMDPQCAT</sequence>
<feature type="transmembrane region" description="Helical" evidence="10">
    <location>
        <begin position="267"/>
        <end position="285"/>
    </location>
</feature>
<reference evidence="11 12" key="1">
    <citation type="journal article" date="2019" name="Sci. Rep.">
        <title>Comparative genomics of chytrid fungi reveal insights into the obligate biotrophic and pathogenic lifestyle of Synchytrium endobioticum.</title>
        <authorList>
            <person name="van de Vossenberg B.T.L.H."/>
            <person name="Warris S."/>
            <person name="Nguyen H.D.T."/>
            <person name="van Gent-Pelzer M.P.E."/>
            <person name="Joly D.L."/>
            <person name="van de Geest H.C."/>
            <person name="Bonants P.J.M."/>
            <person name="Smith D.S."/>
            <person name="Levesque C.A."/>
            <person name="van der Lee T.A.J."/>
        </authorList>
    </citation>
    <scope>NUCLEOTIDE SEQUENCE [LARGE SCALE GENOMIC DNA]</scope>
    <source>
        <strain evidence="11 12">CBS 675.73</strain>
    </source>
</reference>
<dbReference type="OrthoDB" id="9986677at2759"/>
<feature type="transmembrane region" description="Helical" evidence="10">
    <location>
        <begin position="513"/>
        <end position="538"/>
    </location>
</feature>
<evidence type="ECO:0000256" key="4">
    <source>
        <dbReference type="ARBA" id="ARBA00022692"/>
    </source>
</evidence>
<name>A0A507E345_9FUNG</name>
<evidence type="ECO:0000256" key="1">
    <source>
        <dbReference type="ARBA" id="ARBA00004141"/>
    </source>
</evidence>
<dbReference type="Proteomes" id="UP000320333">
    <property type="component" value="Unassembled WGS sequence"/>
</dbReference>
<keyword evidence="7 10" id="KW-1133">Transmembrane helix</keyword>
<feature type="transmembrane region" description="Helical" evidence="10">
    <location>
        <begin position="305"/>
        <end position="325"/>
    </location>
</feature>
<feature type="transmembrane region" description="Helical" evidence="10">
    <location>
        <begin position="620"/>
        <end position="640"/>
    </location>
</feature>
<evidence type="ECO:0000256" key="6">
    <source>
        <dbReference type="ARBA" id="ARBA00022927"/>
    </source>
</evidence>
<feature type="compositionally biased region" description="Polar residues" evidence="9">
    <location>
        <begin position="1"/>
        <end position="23"/>
    </location>
</feature>
<evidence type="ECO:0008006" key="13">
    <source>
        <dbReference type="Google" id="ProtNLM"/>
    </source>
</evidence>
<keyword evidence="6" id="KW-0653">Protein transport</keyword>